<organism evidence="1 2">
    <name type="scientific">Ohtaekwangia koreensis</name>
    <dbReference type="NCBI Taxonomy" id="688867"/>
    <lineage>
        <taxon>Bacteria</taxon>
        <taxon>Pseudomonadati</taxon>
        <taxon>Bacteroidota</taxon>
        <taxon>Cytophagia</taxon>
        <taxon>Cytophagales</taxon>
        <taxon>Fulvivirgaceae</taxon>
        <taxon>Ohtaekwangia</taxon>
    </lineage>
</organism>
<accession>A0A1T5MH03</accession>
<dbReference type="EMBL" id="FUZU01000004">
    <property type="protein sequence ID" value="SKC87482.1"/>
    <property type="molecule type" value="Genomic_DNA"/>
</dbReference>
<sequence length="140" mass="16074">MNKIEFQKFVEETLNKLIVYAEIHFGDKLPSEVCLRWSIDKGNVIEGTDKVIDEIVERVYLAEDQIYPCVDLVVIDKINNQKILIEGSIAGYPPTYFQTGWSNRPGPFIYGLNSKFINPQIDTNSAAFKNKLKELKLLFD</sequence>
<reference evidence="1 2" key="1">
    <citation type="submission" date="2017-02" db="EMBL/GenBank/DDBJ databases">
        <authorList>
            <person name="Peterson S.W."/>
        </authorList>
    </citation>
    <scope>NUCLEOTIDE SEQUENCE [LARGE SCALE GENOMIC DNA]</scope>
    <source>
        <strain evidence="1 2">DSM 25262</strain>
    </source>
</reference>
<protein>
    <submittedName>
        <fullName evidence="1">Uncharacterized protein</fullName>
    </submittedName>
</protein>
<gene>
    <name evidence="1" type="ORF">SAMN05660236_5431</name>
</gene>
<evidence type="ECO:0000313" key="1">
    <source>
        <dbReference type="EMBL" id="SKC87482.1"/>
    </source>
</evidence>
<keyword evidence="2" id="KW-1185">Reference proteome</keyword>
<name>A0A1T5MH03_9BACT</name>
<dbReference type="RefSeq" id="WP_079689897.1">
    <property type="nucleotide sequence ID" value="NZ_FUZU01000004.1"/>
</dbReference>
<dbReference type="Proteomes" id="UP000190961">
    <property type="component" value="Unassembled WGS sequence"/>
</dbReference>
<dbReference type="OrthoDB" id="955026at2"/>
<dbReference type="AlphaFoldDB" id="A0A1T5MH03"/>
<proteinExistence type="predicted"/>
<dbReference type="STRING" id="688867.SAMN05660236_5431"/>
<evidence type="ECO:0000313" key="2">
    <source>
        <dbReference type="Proteomes" id="UP000190961"/>
    </source>
</evidence>